<organism evidence="2 3">
    <name type="scientific">Sphingomonas psychrotolerans</name>
    <dbReference type="NCBI Taxonomy" id="1327635"/>
    <lineage>
        <taxon>Bacteria</taxon>
        <taxon>Pseudomonadati</taxon>
        <taxon>Pseudomonadota</taxon>
        <taxon>Alphaproteobacteria</taxon>
        <taxon>Sphingomonadales</taxon>
        <taxon>Sphingomonadaceae</taxon>
        <taxon>Sphingomonas</taxon>
    </lineage>
</organism>
<dbReference type="InterPro" id="IPR025293">
    <property type="entry name" value="YfiR/HmsC-like"/>
</dbReference>
<proteinExistence type="predicted"/>
<feature type="chain" id="PRO_5014700795" evidence="1">
    <location>
        <begin position="23"/>
        <end position="184"/>
    </location>
</feature>
<sequence length="184" mass="19545">MRATRLFFALCAVAVSVPSASAGTGRQASEDAVKAAFLPKFVRYIELPASVRPEAGQPFYLCVIGRDPFGQGLDRAAANEIVDGRPIAVRRFANADAAAVTGCHAAYVAGTNAQQTTQILATLRRQPTLTITDSRWGQPRGMIHFAVEGARVRFHIDDAAAAGDGIGISSRLLALAVDVKQRPQ</sequence>
<reference evidence="2 3" key="1">
    <citation type="submission" date="2017-11" db="EMBL/GenBank/DDBJ databases">
        <title>Complete genome sequence of Sphingomonas sp. Strain Cra20, a psychrotolerant potential plant growth promoting rhizobacteria.</title>
        <authorList>
            <person name="Luo Y."/>
        </authorList>
    </citation>
    <scope>NUCLEOTIDE SEQUENCE [LARGE SCALE GENOMIC DNA]</scope>
    <source>
        <strain evidence="2 3">Cra20</strain>
    </source>
</reference>
<dbReference type="AlphaFoldDB" id="A0A2K8MJB5"/>
<protein>
    <submittedName>
        <fullName evidence="2">DUF4154 domain-containing protein</fullName>
    </submittedName>
</protein>
<dbReference type="OrthoDB" id="277577at2"/>
<dbReference type="Proteomes" id="UP000229081">
    <property type="component" value="Chromosome"/>
</dbReference>
<accession>A0A2K8MJB5</accession>
<evidence type="ECO:0000313" key="2">
    <source>
        <dbReference type="EMBL" id="ATY33982.1"/>
    </source>
</evidence>
<feature type="signal peptide" evidence="1">
    <location>
        <begin position="1"/>
        <end position="22"/>
    </location>
</feature>
<evidence type="ECO:0000256" key="1">
    <source>
        <dbReference type="SAM" id="SignalP"/>
    </source>
</evidence>
<keyword evidence="1" id="KW-0732">Signal</keyword>
<dbReference type="RefSeq" id="WP_100283777.1">
    <property type="nucleotide sequence ID" value="NZ_CP024923.1"/>
</dbReference>
<name>A0A2K8MJB5_9SPHN</name>
<gene>
    <name evidence="2" type="ORF">CVN68_20165</name>
</gene>
<keyword evidence="3" id="KW-1185">Reference proteome</keyword>
<dbReference type="KEGG" id="sphc:CVN68_20165"/>
<evidence type="ECO:0000313" key="3">
    <source>
        <dbReference type="Proteomes" id="UP000229081"/>
    </source>
</evidence>
<dbReference type="EMBL" id="CP024923">
    <property type="protein sequence ID" value="ATY33982.1"/>
    <property type="molecule type" value="Genomic_DNA"/>
</dbReference>
<dbReference type="Pfam" id="PF13689">
    <property type="entry name" value="DUF4154"/>
    <property type="match status" value="1"/>
</dbReference>